<dbReference type="RefSeq" id="WP_131308355.1">
    <property type="nucleotide sequence ID" value="NZ_SJFN01000010.1"/>
</dbReference>
<accession>A0A4Q9VUF5</accession>
<dbReference type="Pfam" id="PF02613">
    <property type="entry name" value="Nitrate_red_del"/>
    <property type="match status" value="1"/>
</dbReference>
<sequence>MSEVAAVDSARLFGWLAALFAAPPNRELVADHRGGAAIPWLDLLAADPDCAEAVVELRAVLAAARDDDAATAQLGIGYGRLFEGIGGPNTVPPYESAHRGDGRLFQAPVSEMEALLAAHDLSVSVTVAEPADHLAIELALMARFVAADDPDRAVLAARLAGWIPTFASRCIAADTTGFWAAAARILVVAVARECPTQPGRTQQEAHG</sequence>
<comment type="caution">
    <text evidence="2">The sequence shown here is derived from an EMBL/GenBank/DDBJ whole genome shotgun (WGS) entry which is preliminary data.</text>
</comment>
<evidence type="ECO:0000256" key="1">
    <source>
        <dbReference type="ARBA" id="ARBA00023186"/>
    </source>
</evidence>
<dbReference type="InterPro" id="IPR020945">
    <property type="entry name" value="DMSO/NO3_reduct_chaperone"/>
</dbReference>
<evidence type="ECO:0000313" key="2">
    <source>
        <dbReference type="EMBL" id="TBW38773.1"/>
    </source>
</evidence>
<proteinExistence type="predicted"/>
<dbReference type="PANTHER" id="PTHR34227:SF1">
    <property type="entry name" value="DIMETHYL SULFOXIDE REDUCTASE CHAPERONE-RELATED"/>
    <property type="match status" value="1"/>
</dbReference>
<gene>
    <name evidence="2" type="ORF">EYW49_08765</name>
</gene>
<name>A0A4Q9VUF5_9HYPH</name>
<dbReference type="InterPro" id="IPR036411">
    <property type="entry name" value="TorD-like_sf"/>
</dbReference>
<keyword evidence="1" id="KW-0143">Chaperone</keyword>
<dbReference type="InterPro" id="IPR050289">
    <property type="entry name" value="TorD/DmsD_chaperones"/>
</dbReference>
<dbReference type="Proteomes" id="UP000292781">
    <property type="component" value="Unassembled WGS sequence"/>
</dbReference>
<dbReference type="SUPFAM" id="SSF89155">
    <property type="entry name" value="TorD-like"/>
    <property type="match status" value="1"/>
</dbReference>
<evidence type="ECO:0008006" key="4">
    <source>
        <dbReference type="Google" id="ProtNLM"/>
    </source>
</evidence>
<protein>
    <recommendedName>
        <fullName evidence="4">Molecular chaperone TorD</fullName>
    </recommendedName>
</protein>
<keyword evidence="3" id="KW-1185">Reference proteome</keyword>
<evidence type="ECO:0000313" key="3">
    <source>
        <dbReference type="Proteomes" id="UP000292781"/>
    </source>
</evidence>
<dbReference type="OrthoDB" id="7926125at2"/>
<reference evidence="2 3" key="1">
    <citation type="submission" date="2019-02" db="EMBL/GenBank/DDBJ databases">
        <title>Siculibacillus lacustris gen. nov., sp. nov., a new rosette-forming bacterium isolated from a freshwater crater lake (Lake St. Ana, Romania).</title>
        <authorList>
            <person name="Felfoldi T."/>
            <person name="Marton Z."/>
            <person name="Szabo A."/>
            <person name="Mentes A."/>
            <person name="Boka K."/>
            <person name="Marialigeti K."/>
            <person name="Mathe I."/>
            <person name="Koncz M."/>
            <person name="Schumann P."/>
            <person name="Toth E."/>
        </authorList>
    </citation>
    <scope>NUCLEOTIDE SEQUENCE [LARGE SCALE GENOMIC DNA]</scope>
    <source>
        <strain evidence="2 3">SA-279</strain>
    </source>
</reference>
<dbReference type="AlphaFoldDB" id="A0A4Q9VUF5"/>
<dbReference type="PANTHER" id="PTHR34227">
    <property type="entry name" value="CHAPERONE PROTEIN YCDY"/>
    <property type="match status" value="1"/>
</dbReference>
<organism evidence="2 3">
    <name type="scientific">Siculibacillus lacustris</name>
    <dbReference type="NCBI Taxonomy" id="1549641"/>
    <lineage>
        <taxon>Bacteria</taxon>
        <taxon>Pseudomonadati</taxon>
        <taxon>Pseudomonadota</taxon>
        <taxon>Alphaproteobacteria</taxon>
        <taxon>Hyphomicrobiales</taxon>
        <taxon>Ancalomicrobiaceae</taxon>
        <taxon>Siculibacillus</taxon>
    </lineage>
</organism>
<dbReference type="Gene3D" id="1.10.3480.10">
    <property type="entry name" value="TorD-like"/>
    <property type="match status" value="1"/>
</dbReference>
<dbReference type="EMBL" id="SJFN01000010">
    <property type="protein sequence ID" value="TBW38773.1"/>
    <property type="molecule type" value="Genomic_DNA"/>
</dbReference>